<proteinExistence type="predicted"/>
<accession>C6RGM4</accession>
<dbReference type="STRING" id="553219.CAMSH0001_0681"/>
<dbReference type="EMBL" id="ACVQ01000019">
    <property type="protein sequence ID" value="EET79574.1"/>
    <property type="molecule type" value="Genomic_DNA"/>
</dbReference>
<dbReference type="Proteomes" id="UP000003107">
    <property type="component" value="Unassembled WGS sequence"/>
</dbReference>
<protein>
    <submittedName>
        <fullName evidence="1">Uncharacterized protein</fullName>
    </submittedName>
</protein>
<evidence type="ECO:0000313" key="1">
    <source>
        <dbReference type="EMBL" id="EET79574.1"/>
    </source>
</evidence>
<reference evidence="1 2" key="1">
    <citation type="submission" date="2009-07" db="EMBL/GenBank/DDBJ databases">
        <authorList>
            <person name="Madupu R."/>
            <person name="Sebastian Y."/>
            <person name="Durkin A.S."/>
            <person name="Torralba M."/>
            <person name="Methe B."/>
            <person name="Sutton G.G."/>
            <person name="Strausberg R.L."/>
            <person name="Nelson K.E."/>
        </authorList>
    </citation>
    <scope>NUCLEOTIDE SEQUENCE [LARGE SCALE GENOMIC DNA]</scope>
    <source>
        <strain evidence="1 2">RM3277</strain>
    </source>
</reference>
<comment type="caution">
    <text evidence="1">The sequence shown here is derived from an EMBL/GenBank/DDBJ whole genome shotgun (WGS) entry which is preliminary data.</text>
</comment>
<sequence>MFTRLSSPCGDDFTHGDHVEFVGMAKFCFALNKYVSL</sequence>
<keyword evidence="2" id="KW-1185">Reference proteome</keyword>
<organism evidence="1 2">
    <name type="scientific">Campylobacter showae RM3277</name>
    <dbReference type="NCBI Taxonomy" id="553219"/>
    <lineage>
        <taxon>Bacteria</taxon>
        <taxon>Pseudomonadati</taxon>
        <taxon>Campylobacterota</taxon>
        <taxon>Epsilonproteobacteria</taxon>
        <taxon>Campylobacterales</taxon>
        <taxon>Campylobacteraceae</taxon>
        <taxon>Campylobacter</taxon>
    </lineage>
</organism>
<gene>
    <name evidence="1" type="ORF">CAMSH0001_0681</name>
</gene>
<dbReference type="AlphaFoldDB" id="C6RGM4"/>
<name>C6RGM4_9BACT</name>
<evidence type="ECO:0000313" key="2">
    <source>
        <dbReference type="Proteomes" id="UP000003107"/>
    </source>
</evidence>